<dbReference type="InterPro" id="IPR012795">
    <property type="entry name" value="tRNA_Ile_lys_synt_N"/>
</dbReference>
<organism evidence="8 9">
    <name type="scientific">Elasticomyces elasticus</name>
    <dbReference type="NCBI Taxonomy" id="574655"/>
    <lineage>
        <taxon>Eukaryota</taxon>
        <taxon>Fungi</taxon>
        <taxon>Dikarya</taxon>
        <taxon>Ascomycota</taxon>
        <taxon>Pezizomycotina</taxon>
        <taxon>Dothideomycetes</taxon>
        <taxon>Dothideomycetidae</taxon>
        <taxon>Mycosphaerellales</taxon>
        <taxon>Teratosphaeriaceae</taxon>
        <taxon>Elasticomyces</taxon>
    </lineage>
</organism>
<evidence type="ECO:0000256" key="4">
    <source>
        <dbReference type="ARBA" id="ARBA00022741"/>
    </source>
</evidence>
<accession>A0AAN7VKI6</accession>
<evidence type="ECO:0000256" key="3">
    <source>
        <dbReference type="ARBA" id="ARBA00022694"/>
    </source>
</evidence>
<comment type="catalytic activity">
    <reaction evidence="6">
        <text>cytidine(34) in tRNA(Ile2) + L-lysine + ATP = lysidine(34) in tRNA(Ile2) + AMP + diphosphate + H(+)</text>
        <dbReference type="Rhea" id="RHEA:43744"/>
        <dbReference type="Rhea" id="RHEA-COMP:10625"/>
        <dbReference type="Rhea" id="RHEA-COMP:10670"/>
        <dbReference type="ChEBI" id="CHEBI:15378"/>
        <dbReference type="ChEBI" id="CHEBI:30616"/>
        <dbReference type="ChEBI" id="CHEBI:32551"/>
        <dbReference type="ChEBI" id="CHEBI:33019"/>
        <dbReference type="ChEBI" id="CHEBI:82748"/>
        <dbReference type="ChEBI" id="CHEBI:83665"/>
        <dbReference type="ChEBI" id="CHEBI:456215"/>
        <dbReference type="EC" id="6.3.4.19"/>
    </reaction>
</comment>
<dbReference type="Gene3D" id="3.40.50.620">
    <property type="entry name" value="HUPs"/>
    <property type="match status" value="1"/>
</dbReference>
<keyword evidence="2" id="KW-0436">Ligase</keyword>
<dbReference type="HAMAP" id="MF_01161">
    <property type="entry name" value="tRNA_Ile_lys_synt"/>
    <property type="match status" value="1"/>
</dbReference>
<evidence type="ECO:0000256" key="6">
    <source>
        <dbReference type="ARBA" id="ARBA00048539"/>
    </source>
</evidence>
<dbReference type="SUPFAM" id="SSF52402">
    <property type="entry name" value="Adenine nucleotide alpha hydrolases-like"/>
    <property type="match status" value="1"/>
</dbReference>
<dbReference type="InterPro" id="IPR011063">
    <property type="entry name" value="TilS/TtcA_N"/>
</dbReference>
<keyword evidence="5" id="KW-0067">ATP-binding</keyword>
<proteinExistence type="inferred from homology"/>
<dbReference type="NCBIfam" id="TIGR02432">
    <property type="entry name" value="lysidine_TilS_N"/>
    <property type="match status" value="1"/>
</dbReference>
<feature type="domain" description="tRNA(Ile)-lysidine/2-thiocytidine synthase N-terminal" evidence="7">
    <location>
        <begin position="21"/>
        <end position="201"/>
    </location>
</feature>
<dbReference type="GO" id="GO:0008033">
    <property type="term" value="P:tRNA processing"/>
    <property type="evidence" value="ECO:0007669"/>
    <property type="project" value="UniProtKB-KW"/>
</dbReference>
<dbReference type="GO" id="GO:0032267">
    <property type="term" value="F:tRNA(Ile)-lysidine synthase activity"/>
    <property type="evidence" value="ECO:0007669"/>
    <property type="project" value="UniProtKB-EC"/>
</dbReference>
<sequence>MALASLCSANAALAGLSTPPTGFIVDHRLRHGSTVEAYEVAEELRKLRIEPRVLTLDWEHRCSMIDHLENTARKLRYRAIGRACQEHGIDTLLVAHHADDQAETVLMRIVGKYFGTGLRGIATRRPILECSGIWGVNDSGSPRKVEDGQMMIESGGVDVVRPLLDFTKAELIDYCKTSKVRWFEDKTNADPTFTRRNTIRHLQKNKLLPVALQCERLLALSTNVTERETQVELAAQNEFDRLSMSLDVRTGVTTFDGNHEQSGSTGRRVKTALLRKLLSLVTPATEVKLQDAYNTAEMIWPEARSGENKRVSFQTASVNVVPPTTPNNRLWTMSRQVPTQKDVALQCITLCDSAGPGLRFSTWRLWDNRYWIRICRPENVHASPGHDLEICVRFLREDDIAQLMKSLDQPQRSQLRRFLALPAGNARFTIPAIVAKANPATSESHTDEVIALPSLGWSMSGWTRWPGGDALSVATGGSFYDIRYKKVDIVQDVLHQVHASLPDVRTSRNEPASIIIA</sequence>
<gene>
    <name evidence="8" type="ORF">LTR97_012882</name>
</gene>
<evidence type="ECO:0000256" key="5">
    <source>
        <dbReference type="ARBA" id="ARBA00022840"/>
    </source>
</evidence>
<keyword evidence="3" id="KW-0819">tRNA processing</keyword>
<keyword evidence="4" id="KW-0547">Nucleotide-binding</keyword>
<dbReference type="PANTHER" id="PTHR43033:SF1">
    <property type="entry name" value="TRNA(ILE)-LYSIDINE SYNTHASE-RELATED"/>
    <property type="match status" value="1"/>
</dbReference>
<evidence type="ECO:0000256" key="2">
    <source>
        <dbReference type="ARBA" id="ARBA00022598"/>
    </source>
</evidence>
<evidence type="ECO:0000313" key="8">
    <source>
        <dbReference type="EMBL" id="KAK5689408.1"/>
    </source>
</evidence>
<name>A0AAN7VKI6_9PEZI</name>
<dbReference type="AlphaFoldDB" id="A0AAN7VKI6"/>
<dbReference type="PANTHER" id="PTHR43033">
    <property type="entry name" value="TRNA(ILE)-LYSIDINE SYNTHASE-RELATED"/>
    <property type="match status" value="1"/>
</dbReference>
<dbReference type="CDD" id="cd01992">
    <property type="entry name" value="TilS_N"/>
    <property type="match status" value="1"/>
</dbReference>
<dbReference type="Pfam" id="PF01171">
    <property type="entry name" value="ATP_bind_3"/>
    <property type="match status" value="1"/>
</dbReference>
<evidence type="ECO:0000259" key="7">
    <source>
        <dbReference type="Pfam" id="PF01171"/>
    </source>
</evidence>
<dbReference type="Proteomes" id="UP001310594">
    <property type="component" value="Unassembled WGS sequence"/>
</dbReference>
<dbReference type="EMBL" id="JAVRQU010000032">
    <property type="protein sequence ID" value="KAK5689408.1"/>
    <property type="molecule type" value="Genomic_DNA"/>
</dbReference>
<dbReference type="InterPro" id="IPR012094">
    <property type="entry name" value="tRNA_Ile_lys_synt"/>
</dbReference>
<evidence type="ECO:0000256" key="1">
    <source>
        <dbReference type="ARBA" id="ARBA00013267"/>
    </source>
</evidence>
<comment type="caution">
    <text evidence="8">The sequence shown here is derived from an EMBL/GenBank/DDBJ whole genome shotgun (WGS) entry which is preliminary data.</text>
</comment>
<reference evidence="8" key="1">
    <citation type="submission" date="2023-08" db="EMBL/GenBank/DDBJ databases">
        <title>Black Yeasts Isolated from many extreme environments.</title>
        <authorList>
            <person name="Coleine C."/>
            <person name="Stajich J.E."/>
            <person name="Selbmann L."/>
        </authorList>
    </citation>
    <scope>NUCLEOTIDE SEQUENCE</scope>
    <source>
        <strain evidence="8">CCFEE 5810</strain>
    </source>
</reference>
<protein>
    <recommendedName>
        <fullName evidence="1">tRNA(Ile)-lysidine synthetase</fullName>
        <ecNumber evidence="1">6.3.4.19</ecNumber>
    </recommendedName>
</protein>
<dbReference type="InterPro" id="IPR014729">
    <property type="entry name" value="Rossmann-like_a/b/a_fold"/>
</dbReference>
<dbReference type="GO" id="GO:0005524">
    <property type="term" value="F:ATP binding"/>
    <property type="evidence" value="ECO:0007669"/>
    <property type="project" value="UniProtKB-KW"/>
</dbReference>
<evidence type="ECO:0000313" key="9">
    <source>
        <dbReference type="Proteomes" id="UP001310594"/>
    </source>
</evidence>
<dbReference type="EC" id="6.3.4.19" evidence="1"/>